<proteinExistence type="predicted"/>
<accession>A0A0D8J1U6</accession>
<reference evidence="2" key="1">
    <citation type="submission" date="2015-02" db="EMBL/GenBank/DDBJ databases">
        <title>A novel member of the family Ruminococcaceae isolated from human feces.</title>
        <authorList>
            <person name="Shkoporov A.N."/>
            <person name="Chaplin A.V."/>
            <person name="Motuzova O.V."/>
            <person name="Kafarskaia L.I."/>
            <person name="Khokhlova E.V."/>
            <person name="Efimov B.A."/>
        </authorList>
    </citation>
    <scope>NUCLEOTIDE SEQUENCE [LARGE SCALE GENOMIC DNA]</scope>
    <source>
        <strain evidence="2">585-1</strain>
    </source>
</reference>
<dbReference type="EMBL" id="WMZR01000006">
    <property type="protein sequence ID" value="MTS51076.1"/>
    <property type="molecule type" value="Genomic_DNA"/>
</dbReference>
<name>A0A0D8J1U6_9FIRM</name>
<feature type="transmembrane region" description="Helical" evidence="1">
    <location>
        <begin position="205"/>
        <end position="230"/>
    </location>
</feature>
<evidence type="ECO:0000313" key="5">
    <source>
        <dbReference type="Proteomes" id="UP000449193"/>
    </source>
</evidence>
<dbReference type="GeneID" id="42855675"/>
<keyword evidence="1" id="KW-0812">Transmembrane</keyword>
<dbReference type="AlphaFoldDB" id="A0A0D8J1U6"/>
<feature type="transmembrane region" description="Helical" evidence="1">
    <location>
        <begin position="118"/>
        <end position="137"/>
    </location>
</feature>
<evidence type="ECO:0000313" key="2">
    <source>
        <dbReference type="EMBL" id="KJF40882.1"/>
    </source>
</evidence>
<evidence type="ECO:0000313" key="4">
    <source>
        <dbReference type="Proteomes" id="UP000032483"/>
    </source>
</evidence>
<gene>
    <name evidence="3" type="ORF">GMD52_05945</name>
    <name evidence="2" type="ORF">TQ39_03375</name>
</gene>
<reference evidence="3 5" key="2">
    <citation type="journal article" date="2019" name="Nat. Med.">
        <title>A library of human gut bacterial isolates paired with longitudinal multiomics data enables mechanistic microbiome research.</title>
        <authorList>
            <person name="Poyet M."/>
            <person name="Groussin M."/>
            <person name="Gibbons S.M."/>
            <person name="Avila-Pacheco J."/>
            <person name="Jiang X."/>
            <person name="Kearney S.M."/>
            <person name="Perrotta A.R."/>
            <person name="Berdy B."/>
            <person name="Zhao S."/>
            <person name="Lieberman T.D."/>
            <person name="Swanson P.K."/>
            <person name="Smith M."/>
            <person name="Roesemann S."/>
            <person name="Alexander J.E."/>
            <person name="Rich S.A."/>
            <person name="Livny J."/>
            <person name="Vlamakis H."/>
            <person name="Clish C."/>
            <person name="Bullock K."/>
            <person name="Deik A."/>
            <person name="Scott J."/>
            <person name="Pierce K.A."/>
            <person name="Xavier R.J."/>
            <person name="Alm E.J."/>
        </authorList>
    </citation>
    <scope>NUCLEOTIDE SEQUENCE [LARGE SCALE GENOMIC DNA]</scope>
    <source>
        <strain evidence="3 5">BIOML-A7</strain>
    </source>
</reference>
<feature type="transmembrane region" description="Helical" evidence="1">
    <location>
        <begin position="157"/>
        <end position="184"/>
    </location>
</feature>
<keyword evidence="1" id="KW-1133">Transmembrane helix</keyword>
<sequence>MECRYCGQRLKDGYEYCPNCGGRVEPPEQQARPVQPAYAPQGAYSAPVQRYSPQEAEGCVYGMLQPGAGLGRVVSPYYAREFADIAAGGRGRFNAAAFFLGPFHQLYRGCYKRFARTYLPYWLALLAVLGVSLSFFGKLCVELAGYGGRAAEPTQAFFVWIAAILLLSLGVSVWGIALSIYNGVTFNRRYFEQQHGDPAVPAHTGAVVGGAAAWVGVYIIAVVALVAALLPAAMQDAQQHQAPGTLPYAQSVPQALPDDNATYGTEHYGAAVSDALEAHWGEGSDQALLNGYIPAQAAGGTLEERLRGSHLFYSDARTLDELFAAAEDVQWYTDYEPDADGTEYADASWIMGDTVLVCVFAVSDTYTWVVDFYSYLNGEDPTADGCYTFWDEERSALLLELYGENAPEEPSLARQMRGAWVDGAGGAVLLDESFFDGTDYTLGTMMDGGVQCWVQDDGSYIVFVLDETGNALTARWYDGSGTLRAEQSFTRGTPG</sequence>
<dbReference type="EMBL" id="JXXK01000003">
    <property type="protein sequence ID" value="KJF40882.1"/>
    <property type="molecule type" value="Genomic_DNA"/>
</dbReference>
<keyword evidence="4" id="KW-1185">Reference proteome</keyword>
<dbReference type="RefSeq" id="WP_050004567.1">
    <property type="nucleotide sequence ID" value="NZ_CAUEXJ010000017.1"/>
</dbReference>
<evidence type="ECO:0000313" key="3">
    <source>
        <dbReference type="EMBL" id="MTS51076.1"/>
    </source>
</evidence>
<comment type="caution">
    <text evidence="2">The sequence shown here is derived from an EMBL/GenBank/DDBJ whole genome shotgun (WGS) entry which is preliminary data.</text>
</comment>
<dbReference type="Proteomes" id="UP000032483">
    <property type="component" value="Unassembled WGS sequence"/>
</dbReference>
<protein>
    <submittedName>
        <fullName evidence="2">Uncharacterized protein</fullName>
    </submittedName>
</protein>
<organism evidence="2 4">
    <name type="scientific">Ruthenibacterium lactatiformans</name>
    <dbReference type="NCBI Taxonomy" id="1550024"/>
    <lineage>
        <taxon>Bacteria</taxon>
        <taxon>Bacillati</taxon>
        <taxon>Bacillota</taxon>
        <taxon>Clostridia</taxon>
        <taxon>Eubacteriales</taxon>
        <taxon>Oscillospiraceae</taxon>
        <taxon>Ruthenibacterium</taxon>
    </lineage>
</organism>
<keyword evidence="1" id="KW-0472">Membrane</keyword>
<evidence type="ECO:0000256" key="1">
    <source>
        <dbReference type="SAM" id="Phobius"/>
    </source>
</evidence>
<dbReference type="Proteomes" id="UP000449193">
    <property type="component" value="Unassembled WGS sequence"/>
</dbReference>